<dbReference type="AlphaFoldDB" id="A0A0F9VI11"/>
<comment type="caution">
    <text evidence="1">The sequence shown here is derived from an EMBL/GenBank/DDBJ whole genome shotgun (WGS) entry which is preliminary data.</text>
</comment>
<gene>
    <name evidence="1" type="ORF">LCGC14_0481830</name>
</gene>
<name>A0A0F9VI11_9ZZZZ</name>
<protein>
    <submittedName>
        <fullName evidence="1">Uncharacterized protein</fullName>
    </submittedName>
</protein>
<proteinExistence type="predicted"/>
<accession>A0A0F9VI11</accession>
<evidence type="ECO:0000313" key="1">
    <source>
        <dbReference type="EMBL" id="KKN65463.1"/>
    </source>
</evidence>
<reference evidence="1" key="1">
    <citation type="journal article" date="2015" name="Nature">
        <title>Complex archaea that bridge the gap between prokaryotes and eukaryotes.</title>
        <authorList>
            <person name="Spang A."/>
            <person name="Saw J.H."/>
            <person name="Jorgensen S.L."/>
            <person name="Zaremba-Niedzwiedzka K."/>
            <person name="Martijn J."/>
            <person name="Lind A.E."/>
            <person name="van Eijk R."/>
            <person name="Schleper C."/>
            <person name="Guy L."/>
            <person name="Ettema T.J."/>
        </authorList>
    </citation>
    <scope>NUCLEOTIDE SEQUENCE</scope>
</reference>
<sequence>MTYKLHKLNQNGTNAQGVPLGLVNWMCLNRLHTMPKRDKLRDKHFTVPTEAPKVLSIPQRRLREREPAMFYKMYHYYMLWADLALAKRGEFKNEGLITFNTREWRRHQ</sequence>
<organism evidence="1">
    <name type="scientific">marine sediment metagenome</name>
    <dbReference type="NCBI Taxonomy" id="412755"/>
    <lineage>
        <taxon>unclassified sequences</taxon>
        <taxon>metagenomes</taxon>
        <taxon>ecological metagenomes</taxon>
    </lineage>
</organism>
<dbReference type="EMBL" id="LAZR01000524">
    <property type="protein sequence ID" value="KKN65463.1"/>
    <property type="molecule type" value="Genomic_DNA"/>
</dbReference>